<dbReference type="HAMAP" id="MF_00100_B">
    <property type="entry name" value="IF_2_B"/>
    <property type="match status" value="1"/>
</dbReference>
<evidence type="ECO:0000256" key="9">
    <source>
        <dbReference type="HAMAP-Rule" id="MF_00100"/>
    </source>
</evidence>
<comment type="caution">
    <text evidence="15">The sequence shown here is derived from an EMBL/GenBank/DDBJ whole genome shotgun (WGS) entry which is preliminary data.</text>
</comment>
<feature type="compositionally biased region" description="Basic and acidic residues" evidence="13">
    <location>
        <begin position="269"/>
        <end position="279"/>
    </location>
</feature>
<feature type="region of interest" description="Disordered" evidence="13">
    <location>
        <begin position="1"/>
        <end position="35"/>
    </location>
</feature>
<dbReference type="InterPro" id="IPR053905">
    <property type="entry name" value="EF-G-like_DII"/>
</dbReference>
<feature type="binding site" evidence="9">
    <location>
        <begin position="444"/>
        <end position="448"/>
    </location>
    <ligand>
        <name>GTP</name>
        <dbReference type="ChEBI" id="CHEBI:37565"/>
    </ligand>
</feature>
<dbReference type="InterPro" id="IPR000795">
    <property type="entry name" value="T_Tr_GTP-bd_dom"/>
</dbReference>
<dbReference type="PROSITE" id="PS51722">
    <property type="entry name" value="G_TR_2"/>
    <property type="match status" value="1"/>
</dbReference>
<dbReference type="Gene3D" id="2.40.30.10">
    <property type="entry name" value="Translation factors"/>
    <property type="match status" value="2"/>
</dbReference>
<evidence type="ECO:0000256" key="7">
    <source>
        <dbReference type="ARBA" id="ARBA00022917"/>
    </source>
</evidence>
<feature type="compositionally biased region" description="Low complexity" evidence="13">
    <location>
        <begin position="72"/>
        <end position="101"/>
    </location>
</feature>
<dbReference type="Proteomes" id="UP000245020">
    <property type="component" value="Unassembled WGS sequence"/>
</dbReference>
<feature type="domain" description="Tr-type G" evidence="14">
    <location>
        <begin position="389"/>
        <end position="558"/>
    </location>
</feature>
<evidence type="ECO:0000256" key="2">
    <source>
        <dbReference type="ARBA" id="ARBA00007733"/>
    </source>
</evidence>
<sequence length="889" mass="97407">MSEKDKAKSPSKITLKRKTHTELKVETAPGQARTVPVEVRRRRTYVKQKVEDNVIAPEEAAIAEVTSTANEAVAEPAATPPVDKSVPASSEAKAAETATQADDVVAPTESLKTPAKEMDQKNDAEAKRKAELEAKRLEAEKQAQERQLAAKERLEREQEEKREAERLKKEQREKAQQAEIARLNKMASATEKPLSKVAIQFQTQEEPEVPDVIETVDIDDPTLIKDDEDEITVKPVKNVAKLTDDKASAKKSRKSGSRRRGRDDDDDRAEITLKRENKKGNRRQTKRGSQPQQQHGFQLPTATKQVEVELGETISVADLAHKMAVKAAEVIKVLMNLGSMVTINQLLDRETAAIVIEEMGHTYKFVSENPLEEELIASIEQGDQDLLKPRPPVVTIMGHVDHGKTSLLDYIRKEHVASGEAGGITQHIGAYHVQTDKGVITFLDTPGHSAFAAMRARGAKVTDIVVLVIAADDGIMPQTIEGIQHAKASDTPIIVAVTKVDKPAADKDRIMSELTQYGIVSEEWGGDNLFAFVSSKTGEGIDHLLDQILVQSEVLELKAISEGPARGSVIESKLDRGRGPVASILVQSGCLKKGDILLAGYEYGRVRALIDENGQPVESASPSIPVEVIGLSGVPNAGDEVMVVPDERKAREIALFRQGKFREIKLARQHKSKLENLFNSMGEAETKHVNIVLKADVQGSVEALTNALHELSNDEVTVSVIASGVGGITESDANLAVSSDALVIGFNVRADNSARKIIEDEGLSLYYYSVIYDVIDEVKKALIGKLAPQFKEEIIGIAEVRDVFKSPKFGAIAGCMVTEGLIKRNSPIRVLRDNIVIYEGELESLRRFKDDVAEVRAGIECGIGVKNYNDVRPGDQIEVFETVEVERKL</sequence>
<dbReference type="InterPro" id="IPR036925">
    <property type="entry name" value="TIF_IF2_dom3_sf"/>
</dbReference>
<dbReference type="EMBL" id="QEWQ01000006">
    <property type="protein sequence ID" value="PWD80505.1"/>
    <property type="molecule type" value="Genomic_DNA"/>
</dbReference>
<evidence type="ECO:0000256" key="10">
    <source>
        <dbReference type="RuleBase" id="RU000644"/>
    </source>
</evidence>
<dbReference type="NCBIfam" id="TIGR00231">
    <property type="entry name" value="small_GTP"/>
    <property type="match status" value="1"/>
</dbReference>
<feature type="region of interest" description="Disordered" evidence="13">
    <location>
        <begin position="243"/>
        <end position="300"/>
    </location>
</feature>
<dbReference type="CDD" id="cd03692">
    <property type="entry name" value="mtIF2_IVc"/>
    <property type="match status" value="1"/>
</dbReference>
<dbReference type="Pfam" id="PF00009">
    <property type="entry name" value="GTP_EFTU"/>
    <property type="match status" value="1"/>
</dbReference>
<dbReference type="InterPro" id="IPR013575">
    <property type="entry name" value="IF2_assoc_dom_bac"/>
</dbReference>
<dbReference type="InterPro" id="IPR004161">
    <property type="entry name" value="EFTu-like_2"/>
</dbReference>
<comment type="function">
    <text evidence="9 10">One of the essential components for the initiation of protein synthesis. Protects formylmethionyl-tRNA from spontaneous hydrolysis and promotes its binding to the 30S ribosomal subunits. Also involved in the hydrolysis of GTP during the formation of the 70S ribosomal complex.</text>
</comment>
<reference evidence="16" key="1">
    <citation type="submission" date="2018-05" db="EMBL/GenBank/DDBJ databases">
        <title>Ignatzschineria dubaiensis sp. nov., isolated from necrotic foot tissues of dromedaries (Camelus dromedarius) and associated maggots in Dubai, United Arab Emirates.</title>
        <authorList>
            <person name="Tsang C.C."/>
            <person name="Tang J.Y.M."/>
            <person name="Fong J.Y.H."/>
            <person name="Kinne J."/>
            <person name="Lee H.H."/>
            <person name="Joseph M."/>
            <person name="Jose S."/>
            <person name="Schuster R.K."/>
            <person name="Tang Y."/>
            <person name="Sivakumar S."/>
            <person name="Chen J.H.K."/>
            <person name="Teng J.L.L."/>
            <person name="Lau S.K.P."/>
            <person name="Wernery U."/>
            <person name="Woo P.C.Y."/>
        </authorList>
    </citation>
    <scope>NUCLEOTIDE SEQUENCE [LARGE SCALE GENOMIC DNA]</scope>
    <source>
        <strain evidence="16">KCTC 22644</strain>
    </source>
</reference>
<name>A0A2U2ACW5_9GAMM</name>
<evidence type="ECO:0000256" key="6">
    <source>
        <dbReference type="ARBA" id="ARBA00022741"/>
    </source>
</evidence>
<dbReference type="InterPro" id="IPR015760">
    <property type="entry name" value="TIF_IF2"/>
</dbReference>
<keyword evidence="7 9" id="KW-0648">Protein biosynthesis</keyword>
<evidence type="ECO:0000259" key="14">
    <source>
        <dbReference type="PROSITE" id="PS51722"/>
    </source>
</evidence>
<gene>
    <name evidence="9" type="primary">infB</name>
    <name evidence="15" type="ORF">DC083_09375</name>
</gene>
<dbReference type="InterPro" id="IPR044145">
    <property type="entry name" value="IF2_II"/>
</dbReference>
<dbReference type="OrthoDB" id="9811804at2"/>
<keyword evidence="16" id="KW-1185">Reference proteome</keyword>
<evidence type="ECO:0000256" key="12">
    <source>
        <dbReference type="SAM" id="Coils"/>
    </source>
</evidence>
<feature type="binding site" evidence="9">
    <location>
        <begin position="398"/>
        <end position="405"/>
    </location>
    <ligand>
        <name>GTP</name>
        <dbReference type="ChEBI" id="CHEBI:37565"/>
    </ligand>
</feature>
<dbReference type="GO" id="GO:0005525">
    <property type="term" value="F:GTP binding"/>
    <property type="evidence" value="ECO:0007669"/>
    <property type="project" value="UniProtKB-KW"/>
</dbReference>
<dbReference type="SUPFAM" id="SSF52540">
    <property type="entry name" value="P-loop containing nucleoside triphosphate hydrolases"/>
    <property type="match status" value="1"/>
</dbReference>
<keyword evidence="5 9" id="KW-0396">Initiation factor</keyword>
<dbReference type="Gene3D" id="3.40.50.10050">
    <property type="entry name" value="Translation initiation factor IF- 2, domain 3"/>
    <property type="match status" value="1"/>
</dbReference>
<dbReference type="FunFam" id="3.40.50.300:FF:000019">
    <property type="entry name" value="Translation initiation factor IF-2"/>
    <property type="match status" value="1"/>
</dbReference>
<proteinExistence type="inferred from homology"/>
<evidence type="ECO:0000256" key="1">
    <source>
        <dbReference type="ARBA" id="ARBA00004496"/>
    </source>
</evidence>
<dbReference type="InterPro" id="IPR000178">
    <property type="entry name" value="TF_IF2_bacterial-like"/>
</dbReference>
<comment type="subcellular location">
    <subcellularLocation>
        <location evidence="1 9 11">Cytoplasm</location>
    </subcellularLocation>
</comment>
<dbReference type="Pfam" id="PF04760">
    <property type="entry name" value="IF2_N"/>
    <property type="match status" value="1"/>
</dbReference>
<dbReference type="GO" id="GO:0005829">
    <property type="term" value="C:cytosol"/>
    <property type="evidence" value="ECO:0007669"/>
    <property type="project" value="TreeGrafter"/>
</dbReference>
<evidence type="ECO:0000256" key="3">
    <source>
        <dbReference type="ARBA" id="ARBA00020675"/>
    </source>
</evidence>
<dbReference type="SUPFAM" id="SSF52156">
    <property type="entry name" value="Initiation factor IF2/eIF5b, domain 3"/>
    <property type="match status" value="1"/>
</dbReference>
<dbReference type="Pfam" id="PF03144">
    <property type="entry name" value="GTP_EFTU_D2"/>
    <property type="match status" value="1"/>
</dbReference>
<feature type="region of interest" description="G-domain" evidence="9">
    <location>
        <begin position="392"/>
        <end position="540"/>
    </location>
</feature>
<dbReference type="Pfam" id="PF22042">
    <property type="entry name" value="EF-G_D2"/>
    <property type="match status" value="1"/>
</dbReference>
<evidence type="ECO:0000256" key="5">
    <source>
        <dbReference type="ARBA" id="ARBA00022540"/>
    </source>
</evidence>
<evidence type="ECO:0000313" key="16">
    <source>
        <dbReference type="Proteomes" id="UP000245020"/>
    </source>
</evidence>
<feature type="compositionally biased region" description="Basic and acidic residues" evidence="13">
    <location>
        <begin position="114"/>
        <end position="176"/>
    </location>
</feature>
<dbReference type="AlphaFoldDB" id="A0A2U2ACW5"/>
<comment type="similarity">
    <text evidence="2 9 10">Belongs to the TRAFAC class translation factor GTPase superfamily. Classic translation factor GTPase family. IF-2 subfamily.</text>
</comment>
<dbReference type="GO" id="GO:0003743">
    <property type="term" value="F:translation initiation factor activity"/>
    <property type="evidence" value="ECO:0007669"/>
    <property type="project" value="UniProtKB-UniRule"/>
</dbReference>
<evidence type="ECO:0000256" key="11">
    <source>
        <dbReference type="RuleBase" id="RU000645"/>
    </source>
</evidence>
<keyword evidence="8 9" id="KW-0342">GTP-binding</keyword>
<feature type="compositionally biased region" description="Polar residues" evidence="13">
    <location>
        <begin position="287"/>
        <end position="300"/>
    </location>
</feature>
<keyword evidence="12" id="KW-0175">Coiled coil</keyword>
<dbReference type="Gene3D" id="3.40.50.300">
    <property type="entry name" value="P-loop containing nucleotide triphosphate hydrolases"/>
    <property type="match status" value="1"/>
</dbReference>
<dbReference type="InterPro" id="IPR005225">
    <property type="entry name" value="Small_GTP-bd"/>
</dbReference>
<feature type="compositionally biased region" description="Basic residues" evidence="13">
    <location>
        <begin position="249"/>
        <end position="260"/>
    </location>
</feature>
<dbReference type="FunFam" id="3.40.50.10050:FF:000001">
    <property type="entry name" value="Translation initiation factor IF-2"/>
    <property type="match status" value="1"/>
</dbReference>
<evidence type="ECO:0000256" key="4">
    <source>
        <dbReference type="ARBA" id="ARBA00022490"/>
    </source>
</evidence>
<dbReference type="Pfam" id="PF08364">
    <property type="entry name" value="IF2_assoc"/>
    <property type="match status" value="1"/>
</dbReference>
<dbReference type="Pfam" id="PF11987">
    <property type="entry name" value="IF-2"/>
    <property type="match status" value="1"/>
</dbReference>
<feature type="binding site" evidence="9">
    <location>
        <begin position="498"/>
        <end position="501"/>
    </location>
    <ligand>
        <name>GTP</name>
        <dbReference type="ChEBI" id="CHEBI:37565"/>
    </ligand>
</feature>
<dbReference type="NCBIfam" id="TIGR00487">
    <property type="entry name" value="IF-2"/>
    <property type="match status" value="1"/>
</dbReference>
<evidence type="ECO:0000256" key="8">
    <source>
        <dbReference type="ARBA" id="ARBA00023134"/>
    </source>
</evidence>
<dbReference type="PANTHER" id="PTHR43381">
    <property type="entry name" value="TRANSLATION INITIATION FACTOR IF-2-RELATED"/>
    <property type="match status" value="1"/>
</dbReference>
<dbReference type="CDD" id="cd03702">
    <property type="entry name" value="IF2_mtIF2_II"/>
    <property type="match status" value="1"/>
</dbReference>
<dbReference type="FunFam" id="2.40.30.10:FF:000008">
    <property type="entry name" value="Translation initiation factor IF-2"/>
    <property type="match status" value="1"/>
</dbReference>
<dbReference type="InterPro" id="IPR023115">
    <property type="entry name" value="TIF_IF2_dom3"/>
</dbReference>
<dbReference type="CDD" id="cd01887">
    <property type="entry name" value="IF2_eIF5B"/>
    <property type="match status" value="1"/>
</dbReference>
<dbReference type="InterPro" id="IPR009000">
    <property type="entry name" value="Transl_B-barrel_sf"/>
</dbReference>
<keyword evidence="6 9" id="KW-0547">Nucleotide-binding</keyword>
<dbReference type="InterPro" id="IPR006847">
    <property type="entry name" value="IF2_N"/>
</dbReference>
<dbReference type="InterPro" id="IPR027417">
    <property type="entry name" value="P-loop_NTPase"/>
</dbReference>
<accession>A0A2U2ACW5</accession>
<protein>
    <recommendedName>
        <fullName evidence="3 9">Translation initiation factor IF-2</fullName>
    </recommendedName>
</protein>
<dbReference type="SUPFAM" id="SSF50447">
    <property type="entry name" value="Translation proteins"/>
    <property type="match status" value="2"/>
</dbReference>
<dbReference type="PANTHER" id="PTHR43381:SF5">
    <property type="entry name" value="TR-TYPE G DOMAIN-CONTAINING PROTEIN"/>
    <property type="match status" value="1"/>
</dbReference>
<evidence type="ECO:0000313" key="15">
    <source>
        <dbReference type="EMBL" id="PWD80505.1"/>
    </source>
</evidence>
<keyword evidence="4 9" id="KW-0963">Cytoplasm</keyword>
<dbReference type="FunFam" id="2.40.30.10:FF:000007">
    <property type="entry name" value="Translation initiation factor IF-2"/>
    <property type="match status" value="1"/>
</dbReference>
<dbReference type="RefSeq" id="WP_109189939.1">
    <property type="nucleotide sequence ID" value="NZ_BMYA01000004.1"/>
</dbReference>
<feature type="region of interest" description="Disordered" evidence="13">
    <location>
        <begin position="72"/>
        <end position="177"/>
    </location>
</feature>
<organism evidence="15 16">
    <name type="scientific">Ignatzschineria ureiclastica</name>
    <dbReference type="NCBI Taxonomy" id="472582"/>
    <lineage>
        <taxon>Bacteria</taxon>
        <taxon>Pseudomonadati</taxon>
        <taxon>Pseudomonadota</taxon>
        <taxon>Gammaproteobacteria</taxon>
        <taxon>Cardiobacteriales</taxon>
        <taxon>Ignatzschineriaceae</taxon>
        <taxon>Ignatzschineria</taxon>
    </lineage>
</organism>
<dbReference type="PROSITE" id="PS01176">
    <property type="entry name" value="IF2"/>
    <property type="match status" value="1"/>
</dbReference>
<feature type="coiled-coil region" evidence="12">
    <location>
        <begin position="667"/>
        <end position="714"/>
    </location>
</feature>
<evidence type="ECO:0000256" key="13">
    <source>
        <dbReference type="SAM" id="MobiDB-lite"/>
    </source>
</evidence>
<dbReference type="GO" id="GO:0003924">
    <property type="term" value="F:GTPase activity"/>
    <property type="evidence" value="ECO:0007669"/>
    <property type="project" value="UniProtKB-UniRule"/>
</dbReference>